<reference evidence="17 18" key="1">
    <citation type="submission" date="2017-04" db="EMBL/GenBank/DDBJ databases">
        <title>Novel microbial lineages endemic to geothermal iron-oxide mats fill important gaps in the evolutionary history of Archaea.</title>
        <authorList>
            <person name="Jay Z.J."/>
            <person name="Beam J.P."/>
            <person name="Dlakic M."/>
            <person name="Rusch D.B."/>
            <person name="Kozubal M.A."/>
            <person name="Inskeep W.P."/>
        </authorList>
    </citation>
    <scope>NUCLEOTIDE SEQUENCE [LARGE SCALE GENOMIC DNA]</scope>
    <source>
        <strain evidence="17">ECH_B_2</strain>
    </source>
</reference>
<dbReference type="PANTHER" id="PTHR17490:SF16">
    <property type="entry name" value="THREONYLCARBAMOYL-AMP SYNTHASE"/>
    <property type="match status" value="1"/>
</dbReference>
<dbReference type="PIRSF" id="PIRSF004930">
    <property type="entry name" value="Tln_factor_SUA5"/>
    <property type="match status" value="1"/>
</dbReference>
<dbReference type="InterPro" id="IPR050156">
    <property type="entry name" value="TC-AMP_synthase_SUA5"/>
</dbReference>
<feature type="binding site" evidence="14">
    <location>
        <position position="117"/>
    </location>
    <ligand>
        <name>ATP</name>
        <dbReference type="ChEBI" id="CHEBI:30616"/>
    </ligand>
</feature>
<feature type="binding site" evidence="14">
    <location>
        <position position="195"/>
    </location>
    <ligand>
        <name>ATP</name>
        <dbReference type="ChEBI" id="CHEBI:30616"/>
    </ligand>
</feature>
<gene>
    <name evidence="17" type="ORF">B9Q06_05005</name>
</gene>
<keyword evidence="8 13" id="KW-0548">Nucleotidyltransferase</keyword>
<feature type="domain" description="YrdC-like" evidence="16">
    <location>
        <begin position="14"/>
        <end position="199"/>
    </location>
</feature>
<comment type="similarity">
    <text evidence="2 13">Belongs to the SUA5 family.</text>
</comment>
<feature type="binding site" evidence="14">
    <location>
        <position position="36"/>
    </location>
    <ligand>
        <name>L-threonine</name>
        <dbReference type="ChEBI" id="CHEBI:57926"/>
    </ligand>
</feature>
<accession>A0A2R6BB91</accession>
<dbReference type="InterPro" id="IPR017945">
    <property type="entry name" value="DHBP_synth_RibB-like_a/b_dom"/>
</dbReference>
<keyword evidence="7 13" id="KW-0819">tRNA processing</keyword>
<evidence type="ECO:0000256" key="15">
    <source>
        <dbReference type="SAM" id="MobiDB-lite"/>
    </source>
</evidence>
<evidence type="ECO:0000256" key="2">
    <source>
        <dbReference type="ARBA" id="ARBA00007663"/>
    </source>
</evidence>
<comment type="subcellular location">
    <subcellularLocation>
        <location evidence="1 13">Cytoplasm</location>
    </subcellularLocation>
</comment>
<dbReference type="PROSITE" id="PS51163">
    <property type="entry name" value="YRDC"/>
    <property type="match status" value="1"/>
</dbReference>
<feature type="binding site" evidence="14">
    <location>
        <position position="63"/>
    </location>
    <ligand>
        <name>ATP</name>
        <dbReference type="ChEBI" id="CHEBI:30616"/>
    </ligand>
</feature>
<dbReference type="InterPro" id="IPR006070">
    <property type="entry name" value="Sua5-like_dom"/>
</dbReference>
<evidence type="ECO:0000259" key="16">
    <source>
        <dbReference type="PROSITE" id="PS51163"/>
    </source>
</evidence>
<dbReference type="NCBIfam" id="TIGR00057">
    <property type="entry name" value="L-threonylcarbamoyladenylate synthase"/>
    <property type="match status" value="1"/>
</dbReference>
<evidence type="ECO:0000256" key="10">
    <source>
        <dbReference type="ARBA" id="ARBA00022840"/>
    </source>
</evidence>
<sequence>MTVIIKVDPLNPEPWGVRFGARIIAGGGLVAFPTETVYGLGANALDGSAARRVFNAKGRPVDNPLIVHVSSFDGLRSVAEPPPWLLEPLRKFWPGPLTVVLPRKKVVPDEVTAGLDTVAVRMPAHPVALRLIDESRVPIAAPSANTSTKPSPTRAEHVVEDLWGKVDLVLDGGETFFGVESTILKVEDSRVTVIRPGPYTPEELSKLFPKLEVSIYARGVAADRPIAPGMKYKHYAPTKPLFMAADQSVLVQLSRELSMRGVNHVVLCSRETSAYIGAPTIVLGSRGDLYEVAKNLFHALRVFDRRTEPLGLVEPFNESGVGLAVMNRLRKACGGTVVKDADQVLREGGISGSTHPLSGSKARHQEIRA</sequence>
<dbReference type="SUPFAM" id="SSF55821">
    <property type="entry name" value="YrdC/RibB"/>
    <property type="match status" value="1"/>
</dbReference>
<dbReference type="GO" id="GO:0008033">
    <property type="term" value="P:tRNA processing"/>
    <property type="evidence" value="ECO:0007669"/>
    <property type="project" value="UniProtKB-KW"/>
</dbReference>
<dbReference type="InterPro" id="IPR010923">
    <property type="entry name" value="T(6)A37_SUA5"/>
</dbReference>
<evidence type="ECO:0000256" key="6">
    <source>
        <dbReference type="ARBA" id="ARBA00022679"/>
    </source>
</evidence>
<feature type="binding site" evidence="14">
    <location>
        <position position="181"/>
    </location>
    <ligand>
        <name>L-threonine</name>
        <dbReference type="ChEBI" id="CHEBI:57926"/>
    </ligand>
</feature>
<dbReference type="Pfam" id="PF03481">
    <property type="entry name" value="Sua5_C"/>
    <property type="match status" value="1"/>
</dbReference>
<dbReference type="GO" id="GO:0061710">
    <property type="term" value="F:L-threonylcarbamoyladenylate synthase"/>
    <property type="evidence" value="ECO:0007669"/>
    <property type="project" value="UniProtKB-EC"/>
</dbReference>
<dbReference type="GO" id="GO:0006450">
    <property type="term" value="P:regulation of translational fidelity"/>
    <property type="evidence" value="ECO:0007669"/>
    <property type="project" value="TreeGrafter"/>
</dbReference>
<dbReference type="PANTHER" id="PTHR17490">
    <property type="entry name" value="SUA5"/>
    <property type="match status" value="1"/>
</dbReference>
<feature type="binding site" evidence="14">
    <location>
        <position position="68"/>
    </location>
    <ligand>
        <name>L-threonine</name>
        <dbReference type="ChEBI" id="CHEBI:57926"/>
    </ligand>
</feature>
<evidence type="ECO:0000256" key="12">
    <source>
        <dbReference type="ARBA" id="ARBA00048366"/>
    </source>
</evidence>
<dbReference type="InterPro" id="IPR038385">
    <property type="entry name" value="Sua5/YwlC_C"/>
</dbReference>
<dbReference type="AlphaFoldDB" id="A0A2R6BB91"/>
<comment type="catalytic activity">
    <reaction evidence="12 13">
        <text>L-threonine + hydrogencarbonate + ATP = L-threonylcarbamoyladenylate + diphosphate + H2O</text>
        <dbReference type="Rhea" id="RHEA:36407"/>
        <dbReference type="ChEBI" id="CHEBI:15377"/>
        <dbReference type="ChEBI" id="CHEBI:17544"/>
        <dbReference type="ChEBI" id="CHEBI:30616"/>
        <dbReference type="ChEBI" id="CHEBI:33019"/>
        <dbReference type="ChEBI" id="CHEBI:57926"/>
        <dbReference type="ChEBI" id="CHEBI:73682"/>
        <dbReference type="EC" id="2.7.7.87"/>
    </reaction>
</comment>
<evidence type="ECO:0000313" key="17">
    <source>
        <dbReference type="EMBL" id="PSN95728.1"/>
    </source>
</evidence>
<protein>
    <recommendedName>
        <fullName evidence="4 13">Threonylcarbamoyl-AMP synthase</fullName>
        <shortName evidence="13">TC-AMP synthase</shortName>
        <ecNumber evidence="3 13">2.7.7.87</ecNumber>
    </recommendedName>
    <alternativeName>
        <fullName evidence="11 13">L-threonylcarbamoyladenylate synthase</fullName>
    </alternativeName>
</protein>
<evidence type="ECO:0000256" key="1">
    <source>
        <dbReference type="ARBA" id="ARBA00004496"/>
    </source>
</evidence>
<evidence type="ECO:0000256" key="4">
    <source>
        <dbReference type="ARBA" id="ARBA00015492"/>
    </source>
</evidence>
<feature type="region of interest" description="Disordered" evidence="15">
    <location>
        <begin position="349"/>
        <end position="369"/>
    </location>
</feature>
<feature type="binding site" evidence="14">
    <location>
        <position position="235"/>
    </location>
    <ligand>
        <name>ATP</name>
        <dbReference type="ChEBI" id="CHEBI:30616"/>
    </ligand>
</feature>
<name>A0A2R6BB91_9ARCH</name>
<dbReference type="GO" id="GO:0005524">
    <property type="term" value="F:ATP binding"/>
    <property type="evidence" value="ECO:0007669"/>
    <property type="project" value="UniProtKB-UniRule"/>
</dbReference>
<comment type="caution">
    <text evidence="17">The sequence shown here is derived from an EMBL/GenBank/DDBJ whole genome shotgun (WGS) entry which is preliminary data.</text>
</comment>
<feature type="binding site" evidence="14">
    <location>
        <position position="143"/>
    </location>
    <ligand>
        <name>ATP</name>
        <dbReference type="ChEBI" id="CHEBI:30616"/>
    </ligand>
</feature>
<proteinExistence type="inferred from homology"/>
<dbReference type="Gene3D" id="3.90.870.10">
    <property type="entry name" value="DHBP synthase"/>
    <property type="match status" value="1"/>
</dbReference>
<dbReference type="GO" id="GO:0003725">
    <property type="term" value="F:double-stranded RNA binding"/>
    <property type="evidence" value="ECO:0007669"/>
    <property type="project" value="UniProtKB-UniRule"/>
</dbReference>
<evidence type="ECO:0000256" key="7">
    <source>
        <dbReference type="ARBA" id="ARBA00022694"/>
    </source>
</evidence>
<evidence type="ECO:0000256" key="13">
    <source>
        <dbReference type="PIRNR" id="PIRNR004930"/>
    </source>
</evidence>
<dbReference type="Proteomes" id="UP000241284">
    <property type="component" value="Unassembled WGS sequence"/>
</dbReference>
<dbReference type="FunFam" id="3.90.870.10:FF:000009">
    <property type="entry name" value="Threonylcarbamoyl-AMP synthase, putative"/>
    <property type="match status" value="1"/>
</dbReference>
<keyword evidence="9 13" id="KW-0547">Nucleotide-binding</keyword>
<dbReference type="Pfam" id="PF01300">
    <property type="entry name" value="Sua5_yciO_yrdC"/>
    <property type="match status" value="1"/>
</dbReference>
<feature type="binding site" evidence="14">
    <location>
        <position position="121"/>
    </location>
    <ligand>
        <name>L-threonine</name>
        <dbReference type="ChEBI" id="CHEBI:57926"/>
    </ligand>
</feature>
<evidence type="ECO:0000313" key="18">
    <source>
        <dbReference type="Proteomes" id="UP000241284"/>
    </source>
</evidence>
<dbReference type="EMBL" id="NEXH01000007">
    <property type="protein sequence ID" value="PSN95728.1"/>
    <property type="molecule type" value="Genomic_DNA"/>
</dbReference>
<keyword evidence="6 13" id="KW-0808">Transferase</keyword>
<comment type="function">
    <text evidence="13">Required for the formation of a threonylcarbamoyl group on adenosine at position 37 (t(6)A37) in tRNAs that read codons beginning with adenine.</text>
</comment>
<evidence type="ECO:0000256" key="9">
    <source>
        <dbReference type="ARBA" id="ARBA00022741"/>
    </source>
</evidence>
<feature type="binding site" evidence="14">
    <location>
        <position position="151"/>
    </location>
    <ligand>
        <name>ATP</name>
        <dbReference type="ChEBI" id="CHEBI:30616"/>
    </ligand>
</feature>
<keyword evidence="5 13" id="KW-0963">Cytoplasm</keyword>
<dbReference type="InterPro" id="IPR005145">
    <property type="entry name" value="Sua5_C"/>
</dbReference>
<dbReference type="Gene3D" id="3.40.50.11030">
    <property type="entry name" value="Threonylcarbamoyl-AMP synthase, C-terminal domain"/>
    <property type="match status" value="1"/>
</dbReference>
<evidence type="ECO:0000256" key="5">
    <source>
        <dbReference type="ARBA" id="ARBA00022490"/>
    </source>
</evidence>
<evidence type="ECO:0000256" key="14">
    <source>
        <dbReference type="PIRSR" id="PIRSR004930-1"/>
    </source>
</evidence>
<keyword evidence="10 13" id="KW-0067">ATP-binding</keyword>
<dbReference type="EC" id="2.7.7.87" evidence="3 13"/>
<evidence type="ECO:0000256" key="11">
    <source>
        <dbReference type="ARBA" id="ARBA00029774"/>
    </source>
</evidence>
<organism evidence="17 18">
    <name type="scientific">Candidatus Marsarchaeota G2 archaeon ECH_B_2</name>
    <dbReference type="NCBI Taxonomy" id="1978160"/>
    <lineage>
        <taxon>Archaea</taxon>
        <taxon>Candidatus Marsarchaeota</taxon>
        <taxon>Candidatus Marsarchaeota group 2</taxon>
    </lineage>
</organism>
<evidence type="ECO:0000256" key="8">
    <source>
        <dbReference type="ARBA" id="ARBA00022695"/>
    </source>
</evidence>
<dbReference type="GO" id="GO:0005737">
    <property type="term" value="C:cytoplasm"/>
    <property type="evidence" value="ECO:0007669"/>
    <property type="project" value="UniProtKB-SubCell"/>
</dbReference>
<feature type="binding site" evidence="14">
    <location>
        <position position="59"/>
    </location>
    <ligand>
        <name>ATP</name>
        <dbReference type="ChEBI" id="CHEBI:30616"/>
    </ligand>
</feature>
<evidence type="ECO:0000256" key="3">
    <source>
        <dbReference type="ARBA" id="ARBA00012584"/>
    </source>
</evidence>
<dbReference type="GO" id="GO:0000049">
    <property type="term" value="F:tRNA binding"/>
    <property type="evidence" value="ECO:0007669"/>
    <property type="project" value="TreeGrafter"/>
</dbReference>
<feature type="binding site" evidence="14">
    <location>
        <position position="141"/>
    </location>
    <ligand>
        <name>L-threonine</name>
        <dbReference type="ChEBI" id="CHEBI:57926"/>
    </ligand>
</feature>